<dbReference type="InterPro" id="IPR004919">
    <property type="entry name" value="GmrSD_N"/>
</dbReference>
<dbReference type="Pfam" id="PF03235">
    <property type="entry name" value="GmrSD_N"/>
    <property type="match status" value="1"/>
</dbReference>
<dbReference type="RefSeq" id="WP_184659980.1">
    <property type="nucleotide sequence ID" value="NZ_CP031518.1"/>
</dbReference>
<gene>
    <name evidence="3" type="ORF">HNP76_001957</name>
</gene>
<proteinExistence type="predicted"/>
<dbReference type="Proteomes" id="UP000518887">
    <property type="component" value="Unassembled WGS sequence"/>
</dbReference>
<dbReference type="AlphaFoldDB" id="A0A7W8LMI4"/>
<evidence type="ECO:0000259" key="2">
    <source>
        <dbReference type="Pfam" id="PF03235"/>
    </source>
</evidence>
<dbReference type="PANTHER" id="PTHR39639">
    <property type="entry name" value="CHROMOSOME 16, WHOLE GENOME SHOTGUN SEQUENCE"/>
    <property type="match status" value="1"/>
</dbReference>
<sequence length="381" mass="44745">MFFFFENESELDKDETEYETDQEPQINEPYDPLKVDIISQTLSMQSILDRLENREIDLTPEFQRKENLWKPREQSRLIESILIRVPLPAFYFDCRNDDCWTIVDGLQRISTLNNFVTRKTGDELKLRLTDLEYLREYNGLSYEELPRQMQRRIRECQIFAYCIRPGTPDDITISIFKRINTGGMPLTLPEIRNAVYHGKASDLVKEMAYSDDFKLATRGKISPVRMQDRDLVTRFLSFFILGYNSYNGDLNGFLDKGLETVKTKFSIEKCQILLNIFINSMKVCRELFGDFAFRKLIKNNNTFGPLNKSLFECTSVCVANLDENEQKILIEHKEQVFLDYKQLFSTSFFDAINSATGTVEHVVERYTKLIAFFEKQVRKFS</sequence>
<evidence type="ECO:0000313" key="3">
    <source>
        <dbReference type="EMBL" id="MBB5226576.1"/>
    </source>
</evidence>
<keyword evidence="4" id="KW-1185">Reference proteome</keyword>
<reference evidence="3 4" key="1">
    <citation type="submission" date="2020-08" db="EMBL/GenBank/DDBJ databases">
        <title>Genomic Encyclopedia of Type Strains, Phase IV (KMG-IV): sequencing the most valuable type-strain genomes for metagenomic binning, comparative biology and taxonomic classification.</title>
        <authorList>
            <person name="Goeker M."/>
        </authorList>
    </citation>
    <scope>NUCLEOTIDE SEQUENCE [LARGE SCALE GENOMIC DNA]</scope>
    <source>
        <strain evidence="3 4">DSM 103462</strain>
    </source>
</reference>
<evidence type="ECO:0000256" key="1">
    <source>
        <dbReference type="SAM" id="MobiDB-lite"/>
    </source>
</evidence>
<name>A0A7W8LMI4_9SPIR</name>
<organism evidence="3 4">
    <name type="scientific">Treponema ruminis</name>
    <dbReference type="NCBI Taxonomy" id="744515"/>
    <lineage>
        <taxon>Bacteria</taxon>
        <taxon>Pseudomonadati</taxon>
        <taxon>Spirochaetota</taxon>
        <taxon>Spirochaetia</taxon>
        <taxon>Spirochaetales</taxon>
        <taxon>Treponemataceae</taxon>
        <taxon>Treponema</taxon>
    </lineage>
</organism>
<feature type="domain" description="GmrSD restriction endonucleases N-terminal" evidence="2">
    <location>
        <begin position="51"/>
        <end position="196"/>
    </location>
</feature>
<evidence type="ECO:0000313" key="4">
    <source>
        <dbReference type="Proteomes" id="UP000518887"/>
    </source>
</evidence>
<feature type="region of interest" description="Disordered" evidence="1">
    <location>
        <begin position="1"/>
        <end position="26"/>
    </location>
</feature>
<comment type="caution">
    <text evidence="3">The sequence shown here is derived from an EMBL/GenBank/DDBJ whole genome shotgun (WGS) entry which is preliminary data.</text>
</comment>
<feature type="compositionally biased region" description="Acidic residues" evidence="1">
    <location>
        <begin position="7"/>
        <end position="22"/>
    </location>
</feature>
<dbReference type="EMBL" id="JACHFQ010000006">
    <property type="protein sequence ID" value="MBB5226576.1"/>
    <property type="molecule type" value="Genomic_DNA"/>
</dbReference>
<protein>
    <recommendedName>
        <fullName evidence="2">GmrSD restriction endonucleases N-terminal domain-containing protein</fullName>
    </recommendedName>
</protein>
<dbReference type="PANTHER" id="PTHR39639:SF1">
    <property type="entry name" value="DUF262 DOMAIN-CONTAINING PROTEIN"/>
    <property type="match status" value="1"/>
</dbReference>
<accession>A0A7W8LMI4</accession>